<evidence type="ECO:0000313" key="2">
    <source>
        <dbReference type="EMBL" id="KXK26533.1"/>
    </source>
</evidence>
<reference evidence="2 3" key="1">
    <citation type="submission" date="2015-02" db="EMBL/GenBank/DDBJ databases">
        <title>Improved understanding of the partial-nitritation anammox process through 23 genomes representing the majority of the microbial community.</title>
        <authorList>
            <person name="Speth D.R."/>
            <person name="In T Zandt M."/>
            <person name="Guerrero Cruz S."/>
            <person name="Jetten M.S."/>
            <person name="Dutilh B.E."/>
        </authorList>
    </citation>
    <scope>NUCLEOTIDE SEQUENCE [LARGE SCALE GENOMIC DNA]</scope>
    <source>
        <strain evidence="2">OLB20</strain>
    </source>
</reference>
<protein>
    <recommendedName>
        <fullName evidence="1">Carbohydrate kinase PfkB domain-containing protein</fullName>
    </recommendedName>
</protein>
<feature type="domain" description="Carbohydrate kinase PfkB" evidence="1">
    <location>
        <begin position="24"/>
        <end position="279"/>
    </location>
</feature>
<gene>
    <name evidence="2" type="ORF">TR69_WS6001000538</name>
</gene>
<dbReference type="EMBL" id="JYNZ01000003">
    <property type="protein sequence ID" value="KXK26533.1"/>
    <property type="molecule type" value="Genomic_DNA"/>
</dbReference>
<dbReference type="InterPro" id="IPR029056">
    <property type="entry name" value="Ribokinase-like"/>
</dbReference>
<proteinExistence type="predicted"/>
<sequence length="294" mass="31572">MNSQNGRTAVLGSSTIETSLFLPEGHGYSPDVTSPMQGEVVTVGGSGACNALALQATGEQNIDFITVGGVTDEGYDHGAQSISRYMERKGIRVYQQPHAGTTEKVYMIISGNPEQPKIGVKHTDLRDRFQVTNDVRSRVTHADLVVASAFSPDVIAEVADGYRQANTDGVFAWTLNESSAEAIAQSYNYDDTIISRAIQGGRVSVMLASRNESATIDTHNMRASVLAGVPVILETRGADGVAVSYRNGNSYTLEIPTKPARKVNDNGAGEACHANFFACTDECQAQRTYQGAWR</sequence>
<dbReference type="STRING" id="1617426.TR69_WS6001000538"/>
<dbReference type="InterPro" id="IPR011611">
    <property type="entry name" value="PfkB_dom"/>
</dbReference>
<evidence type="ECO:0000259" key="1">
    <source>
        <dbReference type="Pfam" id="PF00294"/>
    </source>
</evidence>
<evidence type="ECO:0000313" key="3">
    <source>
        <dbReference type="Proteomes" id="UP000070457"/>
    </source>
</evidence>
<dbReference type="SUPFAM" id="SSF53613">
    <property type="entry name" value="Ribokinase-like"/>
    <property type="match status" value="1"/>
</dbReference>
<accession>A0A136LY08</accession>
<dbReference type="Pfam" id="PF00294">
    <property type="entry name" value="PfkB"/>
    <property type="match status" value="1"/>
</dbReference>
<dbReference type="AlphaFoldDB" id="A0A136LY08"/>
<dbReference type="Proteomes" id="UP000070457">
    <property type="component" value="Unassembled WGS sequence"/>
</dbReference>
<organism evidence="2 3">
    <name type="scientific">candidate division WS6 bacterium OLB20</name>
    <dbReference type="NCBI Taxonomy" id="1617426"/>
    <lineage>
        <taxon>Bacteria</taxon>
        <taxon>Candidatus Dojkabacteria</taxon>
    </lineage>
</organism>
<name>A0A136LY08_9BACT</name>
<comment type="caution">
    <text evidence="2">The sequence shown here is derived from an EMBL/GenBank/DDBJ whole genome shotgun (WGS) entry which is preliminary data.</text>
</comment>
<dbReference type="Gene3D" id="3.40.1190.20">
    <property type="match status" value="1"/>
</dbReference>